<keyword evidence="1" id="KW-0472">Membrane</keyword>
<evidence type="ECO:0000256" key="1">
    <source>
        <dbReference type="SAM" id="Phobius"/>
    </source>
</evidence>
<protein>
    <submittedName>
        <fullName evidence="2">Uncharacterized protein</fullName>
    </submittedName>
</protein>
<feature type="transmembrane region" description="Helical" evidence="1">
    <location>
        <begin position="68"/>
        <end position="89"/>
    </location>
</feature>
<sequence>MLDDVSNVRPTHVERTPEAEIPQEWMNLSDKVHVGTRQASVVVLLAAAYPLWILAIVVALTARLSVAFYHVVHVVLMCPSLKVSWIHAVGDIARVKYHHPFWDWSHAKFVSDPVCVNHTPFVALALCRAHIAVSAPSRSSRPEPAVGSFFDLLPKAVSQWSGSWSRSLHTFLLLWGYV</sequence>
<proteinExistence type="predicted"/>
<dbReference type="EMBL" id="LAZR01056964">
    <property type="protein sequence ID" value="KKK73054.1"/>
    <property type="molecule type" value="Genomic_DNA"/>
</dbReference>
<organism evidence="2">
    <name type="scientific">marine sediment metagenome</name>
    <dbReference type="NCBI Taxonomy" id="412755"/>
    <lineage>
        <taxon>unclassified sequences</taxon>
        <taxon>metagenomes</taxon>
        <taxon>ecological metagenomes</taxon>
    </lineage>
</organism>
<evidence type="ECO:0000313" key="2">
    <source>
        <dbReference type="EMBL" id="KKK73054.1"/>
    </source>
</evidence>
<comment type="caution">
    <text evidence="2">The sequence shown here is derived from an EMBL/GenBank/DDBJ whole genome shotgun (WGS) entry which is preliminary data.</text>
</comment>
<keyword evidence="1" id="KW-0812">Transmembrane</keyword>
<keyword evidence="1" id="KW-1133">Transmembrane helix</keyword>
<gene>
    <name evidence="2" type="ORF">LCGC14_2897680</name>
</gene>
<reference evidence="2" key="1">
    <citation type="journal article" date="2015" name="Nature">
        <title>Complex archaea that bridge the gap between prokaryotes and eukaryotes.</title>
        <authorList>
            <person name="Spang A."/>
            <person name="Saw J.H."/>
            <person name="Jorgensen S.L."/>
            <person name="Zaremba-Niedzwiedzka K."/>
            <person name="Martijn J."/>
            <person name="Lind A.E."/>
            <person name="van Eijk R."/>
            <person name="Schleper C."/>
            <person name="Guy L."/>
            <person name="Ettema T.J."/>
        </authorList>
    </citation>
    <scope>NUCLEOTIDE SEQUENCE</scope>
</reference>
<feature type="transmembrane region" description="Helical" evidence="1">
    <location>
        <begin position="41"/>
        <end position="62"/>
    </location>
</feature>
<accession>A0A0F9A389</accession>
<dbReference type="AlphaFoldDB" id="A0A0F9A389"/>
<name>A0A0F9A389_9ZZZZ</name>